<evidence type="ECO:0000313" key="3">
    <source>
        <dbReference type="Proteomes" id="UP000006852"/>
    </source>
</evidence>
<dbReference type="AlphaFoldDB" id="F2NUN7"/>
<reference evidence="2 3" key="1">
    <citation type="journal article" date="2011" name="Stand. Genomic Sci.">
        <title>Complete genome sequence of Treponema succinifaciens type strain (6091).</title>
        <authorList>
            <person name="Han C."/>
            <person name="Gronow S."/>
            <person name="Teshima H."/>
            <person name="Lapidus A."/>
            <person name="Nolan M."/>
            <person name="Lucas S."/>
            <person name="Hammon N."/>
            <person name="Deshpande S."/>
            <person name="Cheng J.F."/>
            <person name="Zeytun A."/>
            <person name="Tapia R."/>
            <person name="Goodwin L."/>
            <person name="Pitluck S."/>
            <person name="Liolios K."/>
            <person name="Pagani I."/>
            <person name="Ivanova N."/>
            <person name="Mavromatis K."/>
            <person name="Mikhailova N."/>
            <person name="Huntemann M."/>
            <person name="Pati A."/>
            <person name="Chen A."/>
            <person name="Palaniappan K."/>
            <person name="Land M."/>
            <person name="Hauser L."/>
            <person name="Brambilla E.M."/>
            <person name="Rohde M."/>
            <person name="Goker M."/>
            <person name="Woyke T."/>
            <person name="Bristow J."/>
            <person name="Eisen J.A."/>
            <person name="Markowitz V."/>
            <person name="Hugenholtz P."/>
            <person name="Kyrpides N.C."/>
            <person name="Klenk H.P."/>
            <person name="Detter J.C."/>
        </authorList>
    </citation>
    <scope>NUCLEOTIDE SEQUENCE [LARGE SCALE GENOMIC DNA]</scope>
    <source>
        <strain evidence="3">ATCC 33096 / DSM 2489 / 6091</strain>
    </source>
</reference>
<organism evidence="2 3">
    <name type="scientific">Treponema succinifaciens (strain ATCC 33096 / DSM 2489 / 6091)</name>
    <dbReference type="NCBI Taxonomy" id="869209"/>
    <lineage>
        <taxon>Bacteria</taxon>
        <taxon>Pseudomonadati</taxon>
        <taxon>Spirochaetota</taxon>
        <taxon>Spirochaetia</taxon>
        <taxon>Spirochaetales</taxon>
        <taxon>Treponemataceae</taxon>
        <taxon>Treponema</taxon>
    </lineage>
</organism>
<evidence type="ECO:0000259" key="1">
    <source>
        <dbReference type="Pfam" id="PF24731"/>
    </source>
</evidence>
<dbReference type="Proteomes" id="UP000006852">
    <property type="component" value="Chromosome"/>
</dbReference>
<keyword evidence="3" id="KW-1185">Reference proteome</keyword>
<sequence>MLERSITIFDNKTELLIKEIVITPNFSLLKKKYKEELNTDPLLYYEYEIKKDDVEFYKKLIDIDFEFDKYSYFLSCSEVK</sequence>
<dbReference type="KEGG" id="tsu:Tresu_0659"/>
<reference evidence="3" key="2">
    <citation type="submission" date="2011-04" db="EMBL/GenBank/DDBJ databases">
        <title>The complete genome of chromosome of Treponema succinifaciens DSM 2489.</title>
        <authorList>
            <person name="Lucas S."/>
            <person name="Copeland A."/>
            <person name="Lapidus A."/>
            <person name="Bruce D."/>
            <person name="Goodwin L."/>
            <person name="Pitluck S."/>
            <person name="Peters L."/>
            <person name="Kyrpides N."/>
            <person name="Mavromatis K."/>
            <person name="Ivanova N."/>
            <person name="Ovchinnikova G."/>
            <person name="Teshima H."/>
            <person name="Detter J.C."/>
            <person name="Tapia R."/>
            <person name="Han C."/>
            <person name="Land M."/>
            <person name="Hauser L."/>
            <person name="Markowitz V."/>
            <person name="Cheng J.-F."/>
            <person name="Hugenholtz P."/>
            <person name="Woyke T."/>
            <person name="Wu D."/>
            <person name="Gronow S."/>
            <person name="Wellnitz S."/>
            <person name="Brambilla E."/>
            <person name="Klenk H.-P."/>
            <person name="Eisen J.A."/>
        </authorList>
    </citation>
    <scope>NUCLEOTIDE SEQUENCE [LARGE SCALE GENOMIC DNA]</scope>
    <source>
        <strain evidence="3">ATCC 33096 / DSM 2489 / 6091</strain>
    </source>
</reference>
<dbReference type="InterPro" id="IPR056100">
    <property type="entry name" value="DUF7683"/>
</dbReference>
<dbReference type="OrthoDB" id="1496194at2"/>
<dbReference type="GeneID" id="302997856"/>
<dbReference type="RefSeq" id="WP_013700907.1">
    <property type="nucleotide sequence ID" value="NC_015385.1"/>
</dbReference>
<dbReference type="HOGENOM" id="CLU_2588697_0_0_12"/>
<protein>
    <recommendedName>
        <fullName evidence="1">DUF7683 domain-containing protein</fullName>
    </recommendedName>
</protein>
<dbReference type="Pfam" id="PF24731">
    <property type="entry name" value="DUF7683"/>
    <property type="match status" value="1"/>
</dbReference>
<evidence type="ECO:0000313" key="2">
    <source>
        <dbReference type="EMBL" id="AEB13600.1"/>
    </source>
</evidence>
<dbReference type="STRING" id="869209.Tresu_0659"/>
<dbReference type="eggNOG" id="ENOG502ZTHA">
    <property type="taxonomic scope" value="Bacteria"/>
</dbReference>
<dbReference type="EMBL" id="CP002631">
    <property type="protein sequence ID" value="AEB13600.1"/>
    <property type="molecule type" value="Genomic_DNA"/>
</dbReference>
<accession>F2NUN7</accession>
<name>F2NUN7_TRES6</name>
<gene>
    <name evidence="2" type="ordered locus">Tresu_0659</name>
</gene>
<proteinExistence type="predicted"/>
<feature type="domain" description="DUF7683" evidence="1">
    <location>
        <begin position="3"/>
        <end position="74"/>
    </location>
</feature>